<gene>
    <name evidence="2" type="ORF">HPP92_021393</name>
</gene>
<keyword evidence="1" id="KW-1133">Transmembrane helix</keyword>
<keyword evidence="1" id="KW-0472">Membrane</keyword>
<feature type="transmembrane region" description="Helical" evidence="1">
    <location>
        <begin position="295"/>
        <end position="315"/>
    </location>
</feature>
<keyword evidence="3" id="KW-1185">Reference proteome</keyword>
<dbReference type="PANTHER" id="PTHR37254:SF1">
    <property type="entry name" value="OS01G0100500 PROTEIN"/>
    <property type="match status" value="1"/>
</dbReference>
<dbReference type="OrthoDB" id="46868at2759"/>
<evidence type="ECO:0000313" key="3">
    <source>
        <dbReference type="Proteomes" id="UP000636800"/>
    </source>
</evidence>
<feature type="transmembrane region" description="Helical" evidence="1">
    <location>
        <begin position="143"/>
        <end position="167"/>
    </location>
</feature>
<reference evidence="2 3" key="1">
    <citation type="journal article" date="2020" name="Nat. Food">
        <title>A phased Vanilla planifolia genome enables genetic improvement of flavour and production.</title>
        <authorList>
            <person name="Hasing T."/>
            <person name="Tang H."/>
            <person name="Brym M."/>
            <person name="Khazi F."/>
            <person name="Huang T."/>
            <person name="Chambers A.H."/>
        </authorList>
    </citation>
    <scope>NUCLEOTIDE SEQUENCE [LARGE SCALE GENOMIC DNA]</scope>
    <source>
        <tissue evidence="2">Leaf</tissue>
    </source>
</reference>
<evidence type="ECO:0000256" key="1">
    <source>
        <dbReference type="SAM" id="Phobius"/>
    </source>
</evidence>
<organism evidence="2 3">
    <name type="scientific">Vanilla planifolia</name>
    <name type="common">Vanilla</name>
    <dbReference type="NCBI Taxonomy" id="51239"/>
    <lineage>
        <taxon>Eukaryota</taxon>
        <taxon>Viridiplantae</taxon>
        <taxon>Streptophyta</taxon>
        <taxon>Embryophyta</taxon>
        <taxon>Tracheophyta</taxon>
        <taxon>Spermatophyta</taxon>
        <taxon>Magnoliopsida</taxon>
        <taxon>Liliopsida</taxon>
        <taxon>Asparagales</taxon>
        <taxon>Orchidaceae</taxon>
        <taxon>Vanilloideae</taxon>
        <taxon>Vanilleae</taxon>
        <taxon>Vanilla</taxon>
    </lineage>
</organism>
<dbReference type="EMBL" id="JADCNL010000011">
    <property type="protein sequence ID" value="KAG0461096.1"/>
    <property type="molecule type" value="Genomic_DNA"/>
</dbReference>
<dbReference type="AlphaFoldDB" id="A0A835UIX5"/>
<protein>
    <submittedName>
        <fullName evidence="2">Uncharacterized protein</fullName>
    </submittedName>
</protein>
<evidence type="ECO:0000313" key="2">
    <source>
        <dbReference type="EMBL" id="KAG0461096.1"/>
    </source>
</evidence>
<keyword evidence="1" id="KW-0812">Transmembrane</keyword>
<feature type="transmembrane region" description="Helical" evidence="1">
    <location>
        <begin position="67"/>
        <end position="87"/>
    </location>
</feature>
<sequence>MSCPANAFQYNGSLCACDPGYWRQGNGSCALFSGADWVTSSGVGASSTFLSTVLPLENIRRFTQSQAVLLEATVAVLLVWLLFCFLLRFAPLRSSRRPLWFRLRWWISRVDFFFSTQHWQANESLQVEKKEDNKMVVKRKTELGGTFSVASWILFVGLLSALLYQVITNGHMDVHRIKPASAPDLQSFINDMEFNITTVSNNLTDDKPRTLRGPELNVLKIHLFPWIYNYYHDLKLLQPLVHDFILGSSFSGVSDLEASLLNPKDGLINLTLHISFLSDYIVEIDKKNIFGPVGFLANVGGLYAVSIAIFLYILVQCEARVKKLRNEDSVMRQIRCQRRAQLNWQKLRKYVMYTWPSSNLDVKNISTSQSSSTEGCCFGNVSQKQQINRHDSLSIDKMLQSEKADLKKQSN</sequence>
<accession>A0A835UIX5</accession>
<name>A0A835UIX5_VANPL</name>
<dbReference type="PANTHER" id="PTHR37254">
    <property type="entry name" value="OS01G0100500 PROTEIN"/>
    <property type="match status" value="1"/>
</dbReference>
<dbReference type="Proteomes" id="UP000636800">
    <property type="component" value="Chromosome 11"/>
</dbReference>
<proteinExistence type="predicted"/>
<comment type="caution">
    <text evidence="2">The sequence shown here is derived from an EMBL/GenBank/DDBJ whole genome shotgun (WGS) entry which is preliminary data.</text>
</comment>